<evidence type="ECO:0000313" key="5">
    <source>
        <dbReference type="EMBL" id="CAK5279708.1"/>
    </source>
</evidence>
<feature type="signal peptide" evidence="2">
    <location>
        <begin position="1"/>
        <end position="21"/>
    </location>
</feature>
<keyword evidence="1 2" id="KW-0732">Signal</keyword>
<dbReference type="Proteomes" id="UP001295794">
    <property type="component" value="Unassembled WGS sequence"/>
</dbReference>
<gene>
    <name evidence="5" type="ORF">MYCIT1_LOCUS29925</name>
    <name evidence="4" type="ORF">MYCIT1_LOCUS4091</name>
</gene>
<dbReference type="PANTHER" id="PTHR31836">
    <property type="match status" value="1"/>
</dbReference>
<evidence type="ECO:0000313" key="4">
    <source>
        <dbReference type="EMBL" id="CAK5264149.1"/>
    </source>
</evidence>
<name>A0AAD2GU98_9AGAR</name>
<dbReference type="EMBL" id="CAVNYO010000048">
    <property type="protein sequence ID" value="CAK5264149.1"/>
    <property type="molecule type" value="Genomic_DNA"/>
</dbReference>
<evidence type="ECO:0000256" key="2">
    <source>
        <dbReference type="SAM" id="SignalP"/>
    </source>
</evidence>
<sequence>MFAFTQRTLALLAAPLLLASAVPVALKARQGFSGDGTFFETGLGACGISNTDADFIAAVGAGTFDSFPFVFSLTDGKPGTKSPSQSPLSGATANPNTNPICGRQIVANFEGKSVTVAITDRCAGCAGAADLDFSPAAFAQLADPSVGRLTGVTWDFV</sequence>
<reference evidence="4" key="1">
    <citation type="submission" date="2023-11" db="EMBL/GenBank/DDBJ databases">
        <authorList>
            <person name="De Vega J J."/>
            <person name="De Vega J J."/>
        </authorList>
    </citation>
    <scope>NUCLEOTIDE SEQUENCE</scope>
</reference>
<comment type="caution">
    <text evidence="4">The sequence shown here is derived from an EMBL/GenBank/DDBJ whole genome shotgun (WGS) entry which is preliminary data.</text>
</comment>
<dbReference type="CDD" id="cd22191">
    <property type="entry name" value="DPBB_RlpA_EXP_N-like"/>
    <property type="match status" value="1"/>
</dbReference>
<dbReference type="EMBL" id="CAVNYO010000440">
    <property type="protein sequence ID" value="CAK5279708.1"/>
    <property type="molecule type" value="Genomic_DNA"/>
</dbReference>
<organism evidence="4 6">
    <name type="scientific">Mycena citricolor</name>
    <dbReference type="NCBI Taxonomy" id="2018698"/>
    <lineage>
        <taxon>Eukaryota</taxon>
        <taxon>Fungi</taxon>
        <taxon>Dikarya</taxon>
        <taxon>Basidiomycota</taxon>
        <taxon>Agaricomycotina</taxon>
        <taxon>Agaricomycetes</taxon>
        <taxon>Agaricomycetidae</taxon>
        <taxon>Agaricales</taxon>
        <taxon>Marasmiineae</taxon>
        <taxon>Mycenaceae</taxon>
        <taxon>Mycena</taxon>
    </lineage>
</organism>
<feature type="chain" id="PRO_5042440683" description="RlpA-like protein double-psi beta-barrel domain-containing protein" evidence="2">
    <location>
        <begin position="22"/>
        <end position="157"/>
    </location>
</feature>
<dbReference type="InterPro" id="IPR009009">
    <property type="entry name" value="RlpA-like_DPBB"/>
</dbReference>
<keyword evidence="6" id="KW-1185">Reference proteome</keyword>
<dbReference type="InterPro" id="IPR036908">
    <property type="entry name" value="RlpA-like_sf"/>
</dbReference>
<protein>
    <recommendedName>
        <fullName evidence="3">RlpA-like protein double-psi beta-barrel domain-containing protein</fullName>
    </recommendedName>
</protein>
<dbReference type="Pfam" id="PF03330">
    <property type="entry name" value="DPBB_1"/>
    <property type="match status" value="1"/>
</dbReference>
<proteinExistence type="predicted"/>
<feature type="domain" description="RlpA-like protein double-psi beta-barrel" evidence="3">
    <location>
        <begin position="92"/>
        <end position="148"/>
    </location>
</feature>
<evidence type="ECO:0000259" key="3">
    <source>
        <dbReference type="Pfam" id="PF03330"/>
    </source>
</evidence>
<dbReference type="Gene3D" id="2.40.40.10">
    <property type="entry name" value="RlpA-like domain"/>
    <property type="match status" value="1"/>
</dbReference>
<dbReference type="InterPro" id="IPR051477">
    <property type="entry name" value="Expansin_CellWall"/>
</dbReference>
<evidence type="ECO:0000256" key="1">
    <source>
        <dbReference type="ARBA" id="ARBA00022729"/>
    </source>
</evidence>
<accession>A0AAD2GU98</accession>
<evidence type="ECO:0000313" key="6">
    <source>
        <dbReference type="Proteomes" id="UP001295794"/>
    </source>
</evidence>
<dbReference type="PANTHER" id="PTHR31836:SF28">
    <property type="entry name" value="SRCR DOMAIN-CONTAINING PROTEIN-RELATED"/>
    <property type="match status" value="1"/>
</dbReference>
<dbReference type="AlphaFoldDB" id="A0AAD2GU98"/>
<dbReference type="SUPFAM" id="SSF50685">
    <property type="entry name" value="Barwin-like endoglucanases"/>
    <property type="match status" value="1"/>
</dbReference>